<accession>A0ABR2HV84</accession>
<dbReference type="PROSITE" id="PS51301">
    <property type="entry name" value="KILA_N"/>
    <property type="match status" value="1"/>
</dbReference>
<comment type="caution">
    <text evidence="2">The sequence shown here is derived from an EMBL/GenBank/DDBJ whole genome shotgun (WGS) entry which is preliminary data.</text>
</comment>
<sequence length="258" mass="31016">MNTNNNTSVEAINEDYEYLQYNEQIRIIHSIKDDFYQMKSIVVACKSKKDPSDWLRTISAQELIEEISGDPDFPVTQKLYEKRENIPNNLKGLYVNKILVNHVAMWASPRYSYYIMKLLDSMFEQERQQQQTQLQQQQTKRDELLPRAVPRDHKHDYRYLIWKEIIPDNREFVRLHLVRRNKHNFRVVYNHLHNEEECWYYKNNLPISMSPNQDIKEIIKKNFGENDVKVSGFVVVIRVSCLPRLHELVDSYFKSMSE</sequence>
<protein>
    <recommendedName>
        <fullName evidence="1">KilA-N domain-containing protein</fullName>
    </recommendedName>
</protein>
<dbReference type="SMART" id="SM01252">
    <property type="entry name" value="KilA-N"/>
    <property type="match status" value="1"/>
</dbReference>
<proteinExistence type="predicted"/>
<evidence type="ECO:0000313" key="2">
    <source>
        <dbReference type="EMBL" id="KAK8853584.1"/>
    </source>
</evidence>
<dbReference type="InterPro" id="IPR018004">
    <property type="entry name" value="KilA/APSES_HTH"/>
</dbReference>
<feature type="domain" description="KilA-N" evidence="1">
    <location>
        <begin position="15"/>
        <end position="122"/>
    </location>
</feature>
<gene>
    <name evidence="2" type="ORF">M9Y10_017145</name>
</gene>
<reference evidence="2 3" key="1">
    <citation type="submission" date="2024-04" db="EMBL/GenBank/DDBJ databases">
        <title>Tritrichomonas musculus Genome.</title>
        <authorList>
            <person name="Alves-Ferreira E."/>
            <person name="Grigg M."/>
            <person name="Lorenzi H."/>
            <person name="Galac M."/>
        </authorList>
    </citation>
    <scope>NUCLEOTIDE SEQUENCE [LARGE SCALE GENOMIC DNA]</scope>
    <source>
        <strain evidence="2 3">EAF2021</strain>
    </source>
</reference>
<dbReference type="Pfam" id="PF04383">
    <property type="entry name" value="KilA-N"/>
    <property type="match status" value="1"/>
</dbReference>
<dbReference type="Proteomes" id="UP001470230">
    <property type="component" value="Unassembled WGS sequence"/>
</dbReference>
<name>A0ABR2HV84_9EUKA</name>
<evidence type="ECO:0000313" key="3">
    <source>
        <dbReference type="Proteomes" id="UP001470230"/>
    </source>
</evidence>
<keyword evidence="3" id="KW-1185">Reference proteome</keyword>
<dbReference type="InterPro" id="IPR017880">
    <property type="entry name" value="KilA_N"/>
</dbReference>
<evidence type="ECO:0000259" key="1">
    <source>
        <dbReference type="PROSITE" id="PS51301"/>
    </source>
</evidence>
<organism evidence="2 3">
    <name type="scientific">Tritrichomonas musculus</name>
    <dbReference type="NCBI Taxonomy" id="1915356"/>
    <lineage>
        <taxon>Eukaryota</taxon>
        <taxon>Metamonada</taxon>
        <taxon>Parabasalia</taxon>
        <taxon>Tritrichomonadida</taxon>
        <taxon>Tritrichomonadidae</taxon>
        <taxon>Tritrichomonas</taxon>
    </lineage>
</organism>
<dbReference type="EMBL" id="JAPFFF010000022">
    <property type="protein sequence ID" value="KAK8853584.1"/>
    <property type="molecule type" value="Genomic_DNA"/>
</dbReference>